<keyword evidence="3" id="KW-1185">Reference proteome</keyword>
<feature type="compositionally biased region" description="Polar residues" evidence="1">
    <location>
        <begin position="281"/>
        <end position="298"/>
    </location>
</feature>
<dbReference type="HOGENOM" id="CLU_684707_0_0_7"/>
<evidence type="ECO:0000313" key="3">
    <source>
        <dbReference type="Proteomes" id="UP000008387"/>
    </source>
</evidence>
<evidence type="ECO:0000313" key="2">
    <source>
        <dbReference type="EMBL" id="CCB80704.1"/>
    </source>
</evidence>
<proteinExistence type="predicted"/>
<organism evidence="2 3">
    <name type="scientific">Helicobacter bizzozeronii (strain CIII-1)</name>
    <dbReference type="NCBI Taxonomy" id="1002804"/>
    <lineage>
        <taxon>Bacteria</taxon>
        <taxon>Pseudomonadati</taxon>
        <taxon>Campylobacterota</taxon>
        <taxon>Epsilonproteobacteria</taxon>
        <taxon>Campylobacterales</taxon>
        <taxon>Helicobacteraceae</taxon>
        <taxon>Helicobacter</taxon>
    </lineage>
</organism>
<name>F8KPI0_HELBC</name>
<feature type="region of interest" description="Disordered" evidence="1">
    <location>
        <begin position="173"/>
        <end position="236"/>
    </location>
</feature>
<dbReference type="KEGG" id="hbi:HBZC1_17180"/>
<protein>
    <submittedName>
        <fullName evidence="2">Unnamed hypothetical gene product in the file</fullName>
    </submittedName>
</protein>
<feature type="region of interest" description="Disordered" evidence="1">
    <location>
        <begin position="97"/>
        <end position="117"/>
    </location>
</feature>
<feature type="compositionally biased region" description="Polar residues" evidence="1">
    <location>
        <begin position="97"/>
        <end position="109"/>
    </location>
</feature>
<dbReference type="RefSeq" id="WP_013891082.1">
    <property type="nucleotide sequence ID" value="NC_015674.1"/>
</dbReference>
<sequence length="402" mass="46353">MDNFLNGFLKAWRAWRDDGREAFMRLFVQEVQQAKGSDSEHFLTLLKQEMQAVGATRSTTDQQDILAISDYIDTFKKEVEHTMQQAPVKQGLELEQTQEYGGAEQSPQVQEGLEHQKLQQDTTTLEAVTEQPNRLEQELVIANEALDAHHTLIQKVQEQQKTLQAMAQELTELKHQQQTQDKTLNEPQTETKEQEPRQVQDDLDQQAPTQDTAMAQSKPEVAEELEQAPQAQDSLEEQELLQSITILQDEIQEVLVEHHNRAEQEQEPQAKNLVEQKQENNSEQLSQSEQGVEVSNENTLELSQTPLQATEIDNKYAKLHSYFKQVELDVQQKRIKTKTDFKESFLNYAKSHMTEAELKVLLVLSQKQPSKLTQEHLNLINDALEQAHWQQAHARFRLTTQC</sequence>
<feature type="compositionally biased region" description="Basic and acidic residues" evidence="1">
    <location>
        <begin position="189"/>
        <end position="200"/>
    </location>
</feature>
<dbReference type="AlphaFoldDB" id="F8KPI0"/>
<dbReference type="STRING" id="1002804.HBZC1_17180"/>
<evidence type="ECO:0000256" key="1">
    <source>
        <dbReference type="SAM" id="MobiDB-lite"/>
    </source>
</evidence>
<dbReference type="Proteomes" id="UP000008387">
    <property type="component" value="Chromosome"/>
</dbReference>
<reference evidence="2 3" key="1">
    <citation type="journal article" date="2011" name="J. Bacteriol.">
        <title>Genome sequence of Helicobacter bizzozeronii strain CIII-1, an isolate from human gastric mucosa.</title>
        <authorList>
            <person name="Schott T."/>
            <person name="Rossi M."/>
            <person name="Hanninen M.L."/>
        </authorList>
    </citation>
    <scope>NUCLEOTIDE SEQUENCE [LARGE SCALE GENOMIC DNA]</scope>
    <source>
        <strain evidence="2 3">CIII-1</strain>
    </source>
</reference>
<feature type="compositionally biased region" description="Polar residues" evidence="1">
    <location>
        <begin position="206"/>
        <end position="215"/>
    </location>
</feature>
<feature type="compositionally biased region" description="Polar residues" evidence="1">
    <location>
        <begin position="176"/>
        <end position="188"/>
    </location>
</feature>
<gene>
    <name evidence="2" type="ordered locus">HBZC1_17180</name>
</gene>
<dbReference type="EMBL" id="FR871757">
    <property type="protein sequence ID" value="CCB80704.1"/>
    <property type="molecule type" value="Genomic_DNA"/>
</dbReference>
<feature type="region of interest" description="Disordered" evidence="1">
    <location>
        <begin position="275"/>
        <end position="298"/>
    </location>
</feature>
<accession>F8KPI0</accession>